<keyword evidence="2" id="KW-0597">Phosphoprotein</keyword>
<feature type="compositionally biased region" description="Acidic residues" evidence="11">
    <location>
        <begin position="448"/>
        <end position="458"/>
    </location>
</feature>
<dbReference type="SUPFAM" id="SSF56024">
    <property type="entry name" value="Phospholipase D/nuclease"/>
    <property type="match status" value="2"/>
</dbReference>
<dbReference type="SUPFAM" id="SSF50729">
    <property type="entry name" value="PH domain-like"/>
    <property type="match status" value="1"/>
</dbReference>
<dbReference type="InterPro" id="IPR036871">
    <property type="entry name" value="PX_dom_sf"/>
</dbReference>
<keyword evidence="6" id="KW-0443">Lipid metabolism</keyword>
<dbReference type="InterPro" id="IPR001849">
    <property type="entry name" value="PH_domain"/>
</dbReference>
<dbReference type="Gene3D" id="3.30.870.10">
    <property type="entry name" value="Endonuclease Chain A"/>
    <property type="match status" value="3"/>
</dbReference>
<dbReference type="PANTHER" id="PTHR18896:SF57">
    <property type="entry name" value="PHOSPHOLIPASE D1"/>
    <property type="match status" value="1"/>
</dbReference>
<protein>
    <recommendedName>
        <fullName evidence="10">Phospholipase</fullName>
        <ecNumber evidence="10">3.1.4.4</ecNumber>
    </recommendedName>
</protein>
<feature type="region of interest" description="Disordered" evidence="11">
    <location>
        <begin position="445"/>
        <end position="466"/>
    </location>
</feature>
<reference evidence="13" key="3">
    <citation type="submission" date="2025-09" db="UniProtKB">
        <authorList>
            <consortium name="Ensembl"/>
        </authorList>
    </citation>
    <scope>IDENTIFICATION</scope>
</reference>
<dbReference type="PANTHER" id="PTHR18896">
    <property type="entry name" value="PHOSPHOLIPASE D"/>
    <property type="match status" value="1"/>
</dbReference>
<organism evidence="13 14">
    <name type="scientific">Echeneis naucrates</name>
    <name type="common">Live sharksucker</name>
    <dbReference type="NCBI Taxonomy" id="173247"/>
    <lineage>
        <taxon>Eukaryota</taxon>
        <taxon>Metazoa</taxon>
        <taxon>Chordata</taxon>
        <taxon>Craniata</taxon>
        <taxon>Vertebrata</taxon>
        <taxon>Euteleostomi</taxon>
        <taxon>Actinopterygii</taxon>
        <taxon>Neopterygii</taxon>
        <taxon>Teleostei</taxon>
        <taxon>Neoteleostei</taxon>
        <taxon>Acanthomorphata</taxon>
        <taxon>Carangaria</taxon>
        <taxon>Carangiformes</taxon>
        <taxon>Echeneidae</taxon>
        <taxon>Echeneis</taxon>
    </lineage>
</organism>
<evidence type="ECO:0000256" key="7">
    <source>
        <dbReference type="ARBA" id="ARBA00023136"/>
    </source>
</evidence>
<evidence type="ECO:0000256" key="3">
    <source>
        <dbReference type="ARBA" id="ARBA00022737"/>
    </source>
</evidence>
<keyword evidence="8" id="KW-0449">Lipoprotein</keyword>
<dbReference type="Pfam" id="PF00169">
    <property type="entry name" value="PH"/>
    <property type="match status" value="1"/>
</dbReference>
<dbReference type="InterPro" id="IPR001736">
    <property type="entry name" value="PLipase_D/transphosphatidylase"/>
</dbReference>
<evidence type="ECO:0000256" key="8">
    <source>
        <dbReference type="ARBA" id="ARBA00023288"/>
    </source>
</evidence>
<proteinExistence type="inferred from homology"/>
<feature type="domain" description="PLD phosphodiesterase" evidence="12">
    <location>
        <begin position="746"/>
        <end position="773"/>
    </location>
</feature>
<evidence type="ECO:0000256" key="5">
    <source>
        <dbReference type="ARBA" id="ARBA00022963"/>
    </source>
</evidence>
<evidence type="ECO:0000256" key="1">
    <source>
        <dbReference type="ARBA" id="ARBA00008664"/>
    </source>
</evidence>
<name>A0A665WBS4_ECHNA</name>
<dbReference type="FunFam" id="2.30.29.30:FF:000114">
    <property type="entry name" value="Phospholipase"/>
    <property type="match status" value="1"/>
</dbReference>
<reference evidence="13" key="2">
    <citation type="submission" date="2025-08" db="UniProtKB">
        <authorList>
            <consortium name="Ensembl"/>
        </authorList>
    </citation>
    <scope>IDENTIFICATION</scope>
</reference>
<keyword evidence="4 10" id="KW-0378">Hydrolase</keyword>
<evidence type="ECO:0000256" key="4">
    <source>
        <dbReference type="ARBA" id="ARBA00022801"/>
    </source>
</evidence>
<dbReference type="GO" id="GO:0009395">
    <property type="term" value="P:phospholipid catabolic process"/>
    <property type="evidence" value="ECO:0007669"/>
    <property type="project" value="TreeGrafter"/>
</dbReference>
<sequence>MQIYHTVGFKEPQAKVFLSSPITAKILEVERFTSAQDRFNITTQRSSLPAVFKIELKHGEFTWLVKRKEKHFMELHRELRTYKTFMRLPLPSLLLDSCQMEFIDVSQLSFVHDLGPKGLEGMVLKRSGGHRIPGLNCCGHSKICYRWSKRWLVVKDSFLLYMKPDSGAISFVMLFDKEFGIKMDSKDTETRHGVRIDSLSRSLVLKCTSYRHARWWGQVIEDFVQKQGSAFLTDHRFGSFAREEENIPAKWYVNGKTYMEDLADALEEAKEEIFITDWWLSPEIFLKRPVVEGNRWRLDCVLRRKAQQGVRIFVILYKEVELALGINSGYSKRTLLRLHPNIKVMRHPDHVSSAVYLWAHHEKIIVIDQSVAFVGGIDLAYGRWDDKEHRLTDVGSVTLSHLEQVQKALSVFCHFRDSLFELGQGRLKRTRFSIKKRLQRHGLAQADSDSDLETEERECDTKTQPTQTKAGCPCVFSGSGSVRSLQTGVGELFGNARFWHGKDYCNFVHKDWIQLEKPFDDFIDRHTTPRMPWHDIASVVHGKAARDVARHFIQRWNFTKLVKPKYRALSYPYLLPKSHTTAGEQHYRVPDCIPTKVQVGILRSASDWSAGIKYHEESIHNAYIHAIKNSQHFIYIENQFFISCADNRHVFNKIGDTIAERIIRAHREGKKYRVYVVTPLLPGFEGDINTGGGSALQAVMHFNYRTMNRGEHSIISQLRRENQWINYISITGLRTHAELEGKLVTELIYVHSKMLIADDNTVIIGSANINDRSMLGKRDSEVAVIVEDSETVAAVMDGEPYQAGKFALQLRLECFKMILGANTDPTIDVSDPISDQFYKEVWMATCARNATIYQKVFRCLPSSDVRSNLELEGYLAKLGLDKEDPARAHEELKKIRGFLVQFPLQFMCDQNLLPPIGSKEAMVPMEVWT</sequence>
<keyword evidence="5 10" id="KW-0442">Lipid degradation</keyword>
<dbReference type="PROSITE" id="PS50035">
    <property type="entry name" value="PLD"/>
    <property type="match status" value="2"/>
</dbReference>
<dbReference type="FunFam" id="3.30.870.10:FF:000033">
    <property type="entry name" value="Phospholipase"/>
    <property type="match status" value="1"/>
</dbReference>
<dbReference type="SMART" id="SM00233">
    <property type="entry name" value="PH"/>
    <property type="match status" value="1"/>
</dbReference>
<dbReference type="Pfam" id="PF00614">
    <property type="entry name" value="PLDc"/>
    <property type="match status" value="1"/>
</dbReference>
<dbReference type="InterPro" id="IPR011993">
    <property type="entry name" value="PH-like_dom_sf"/>
</dbReference>
<dbReference type="Ensembl" id="ENSENLT00000042288.1">
    <property type="protein sequence ID" value="ENSENLP00000041240.1"/>
    <property type="gene ID" value="ENSENLG00000015653.1"/>
</dbReference>
<dbReference type="GO" id="GO:0004630">
    <property type="term" value="F:phospholipase D activity"/>
    <property type="evidence" value="ECO:0007669"/>
    <property type="project" value="UniProtKB-UniRule"/>
</dbReference>
<dbReference type="GO" id="GO:0006654">
    <property type="term" value="P:phosphatidic acid biosynthetic process"/>
    <property type="evidence" value="ECO:0007669"/>
    <property type="project" value="InterPro"/>
</dbReference>
<evidence type="ECO:0000259" key="12">
    <source>
        <dbReference type="PROSITE" id="PS50035"/>
    </source>
</evidence>
<comment type="subcellular location">
    <subcellularLocation>
        <location evidence="9">Endomembrane system</location>
        <topology evidence="9">Lipid-anchor</topology>
    </subcellularLocation>
</comment>
<evidence type="ECO:0000256" key="9">
    <source>
        <dbReference type="ARBA" id="ARBA00037868"/>
    </source>
</evidence>
<dbReference type="Proteomes" id="UP000472264">
    <property type="component" value="Chromosome 20"/>
</dbReference>
<accession>A0A665WBS4</accession>
<evidence type="ECO:0000256" key="6">
    <source>
        <dbReference type="ARBA" id="ARBA00023098"/>
    </source>
</evidence>
<dbReference type="FunFam" id="3.30.870.10:FF:000005">
    <property type="entry name" value="Phospholipase"/>
    <property type="match status" value="1"/>
</dbReference>
<evidence type="ECO:0000313" key="13">
    <source>
        <dbReference type="Ensembl" id="ENSENLP00000041240.1"/>
    </source>
</evidence>
<dbReference type="GO" id="GO:0012505">
    <property type="term" value="C:endomembrane system"/>
    <property type="evidence" value="ECO:0007669"/>
    <property type="project" value="UniProtKB-SubCell"/>
</dbReference>
<dbReference type="PIRSF" id="PIRSF009376">
    <property type="entry name" value="Phospholipase_D_euk"/>
    <property type="match status" value="1"/>
</dbReference>
<dbReference type="GO" id="GO:0032534">
    <property type="term" value="P:regulation of microvillus assembly"/>
    <property type="evidence" value="ECO:0007669"/>
    <property type="project" value="TreeGrafter"/>
</dbReference>
<evidence type="ECO:0000256" key="10">
    <source>
        <dbReference type="PIRNR" id="PIRNR009376"/>
    </source>
</evidence>
<keyword evidence="3" id="KW-0677">Repeat</keyword>
<evidence type="ECO:0000256" key="11">
    <source>
        <dbReference type="SAM" id="MobiDB-lite"/>
    </source>
</evidence>
<dbReference type="GO" id="GO:0035556">
    <property type="term" value="P:intracellular signal transduction"/>
    <property type="evidence" value="ECO:0007669"/>
    <property type="project" value="InterPro"/>
</dbReference>
<dbReference type="InterPro" id="IPR015679">
    <property type="entry name" value="PLipase_D_fam"/>
</dbReference>
<dbReference type="CDD" id="cd01254">
    <property type="entry name" value="PH_PLD"/>
    <property type="match status" value="1"/>
</dbReference>
<dbReference type="Gene3D" id="2.30.29.30">
    <property type="entry name" value="Pleckstrin-homology domain (PH domain)/Phosphotyrosine-binding domain (PTB)"/>
    <property type="match status" value="1"/>
</dbReference>
<dbReference type="Gene3D" id="3.30.1520.10">
    <property type="entry name" value="Phox-like domain"/>
    <property type="match status" value="1"/>
</dbReference>
<dbReference type="FunFam" id="3.30.870.10:FF:000009">
    <property type="entry name" value="Phospholipase"/>
    <property type="match status" value="1"/>
</dbReference>
<reference evidence="13" key="1">
    <citation type="submission" date="2021-04" db="EMBL/GenBank/DDBJ databases">
        <authorList>
            <consortium name="Wellcome Sanger Institute Data Sharing"/>
        </authorList>
    </citation>
    <scope>NUCLEOTIDE SEQUENCE [LARGE SCALE GENOMIC DNA]</scope>
</reference>
<dbReference type="EC" id="3.1.4.4" evidence="10"/>
<dbReference type="AlphaFoldDB" id="A0A665WBS4"/>
<evidence type="ECO:0000313" key="14">
    <source>
        <dbReference type="Proteomes" id="UP000472264"/>
    </source>
</evidence>
<feature type="domain" description="PLD phosphodiesterase" evidence="12">
    <location>
        <begin position="356"/>
        <end position="383"/>
    </location>
</feature>
<dbReference type="GO" id="GO:0060627">
    <property type="term" value="P:regulation of vesicle-mediated transport"/>
    <property type="evidence" value="ECO:0007669"/>
    <property type="project" value="TreeGrafter"/>
</dbReference>
<dbReference type="InterPro" id="IPR025202">
    <property type="entry name" value="PLD-like_dom"/>
</dbReference>
<gene>
    <name evidence="13" type="primary">pld1b</name>
</gene>
<comment type="catalytic activity">
    <reaction evidence="10">
        <text>a 1,2-diacyl-sn-glycero-3-phosphocholine + H2O = a 1,2-diacyl-sn-glycero-3-phosphate + choline + H(+)</text>
        <dbReference type="Rhea" id="RHEA:14445"/>
        <dbReference type="ChEBI" id="CHEBI:15354"/>
        <dbReference type="ChEBI" id="CHEBI:15377"/>
        <dbReference type="ChEBI" id="CHEBI:15378"/>
        <dbReference type="ChEBI" id="CHEBI:57643"/>
        <dbReference type="ChEBI" id="CHEBI:58608"/>
        <dbReference type="EC" id="3.1.4.4"/>
    </reaction>
</comment>
<keyword evidence="7" id="KW-0472">Membrane</keyword>
<dbReference type="InterPro" id="IPR016555">
    <property type="entry name" value="PLipase_D_euk"/>
</dbReference>
<dbReference type="SMART" id="SM00155">
    <property type="entry name" value="PLDc"/>
    <property type="match status" value="2"/>
</dbReference>
<keyword evidence="14" id="KW-1185">Reference proteome</keyword>
<evidence type="ECO:0000256" key="2">
    <source>
        <dbReference type="ARBA" id="ARBA00022553"/>
    </source>
</evidence>
<dbReference type="GO" id="GO:0035091">
    <property type="term" value="F:phosphatidylinositol binding"/>
    <property type="evidence" value="ECO:0007669"/>
    <property type="project" value="InterPro"/>
</dbReference>
<dbReference type="Pfam" id="PF13091">
    <property type="entry name" value="PLDc_2"/>
    <property type="match status" value="1"/>
</dbReference>
<comment type="similarity">
    <text evidence="1 10">Belongs to the phospholipase D family.</text>
</comment>